<keyword evidence="3" id="KW-1161">Viral attachment to host cell</keyword>
<reference evidence="8" key="1">
    <citation type="submission" date="2019-05" db="EMBL/GenBank/DDBJ databases">
        <title>Metatranscriptomic reconstruction reveals RNA viruses with the potential to shape carbon cycling in soil.</title>
        <authorList>
            <person name="Starr E.P."/>
            <person name="Nuccio E."/>
            <person name="Pett-Ridge J."/>
            <person name="Banfield J.F."/>
            <person name="Firestone M.K."/>
        </authorList>
    </citation>
    <scope>NUCLEOTIDE SEQUENCE</scope>
    <source>
        <strain evidence="8">H1_Bulk_30_scaffold_308</strain>
    </source>
</reference>
<dbReference type="GO" id="GO:0039666">
    <property type="term" value="P:virion attachment to host cell pilus"/>
    <property type="evidence" value="ECO:0007669"/>
    <property type="project" value="UniProtKB-KW"/>
</dbReference>
<comment type="subcellular location">
    <subcellularLocation>
        <location evidence="1">Virion</location>
    </subcellularLocation>
</comment>
<evidence type="ECO:0000256" key="1">
    <source>
        <dbReference type="ARBA" id="ARBA00004328"/>
    </source>
</evidence>
<accession>A0A514DAG4</accession>
<evidence type="ECO:0000256" key="4">
    <source>
        <dbReference type="ARBA" id="ARBA00022844"/>
    </source>
</evidence>
<dbReference type="InterPro" id="IPR005563">
    <property type="entry name" value="A_protein"/>
</dbReference>
<name>A0A514DAG4_9VIRU</name>
<keyword evidence="4" id="KW-0946">Virion</keyword>
<keyword evidence="2" id="KW-0945">Host-virus interaction</keyword>
<evidence type="ECO:0000256" key="7">
    <source>
        <dbReference type="ARBA" id="ARBA00035110"/>
    </source>
</evidence>
<evidence type="ECO:0000256" key="6">
    <source>
        <dbReference type="ARBA" id="ARBA00023296"/>
    </source>
</evidence>
<evidence type="ECO:0000313" key="8">
    <source>
        <dbReference type="EMBL" id="QDH90597.1"/>
    </source>
</evidence>
<proteinExistence type="inferred from homology"/>
<dbReference type="Pfam" id="PF03863">
    <property type="entry name" value="Phage_mat-A"/>
    <property type="match status" value="1"/>
</dbReference>
<keyword evidence="6" id="KW-1160">Virus entry into host cell</keyword>
<dbReference type="EMBL" id="MN035645">
    <property type="protein sequence ID" value="QDH90597.1"/>
    <property type="molecule type" value="Genomic_RNA"/>
</dbReference>
<protein>
    <submittedName>
        <fullName evidence="8">Uncharacterized protein</fullName>
    </submittedName>
</protein>
<keyword evidence="5" id="KW-1175">Viral attachment to host cell pilus</keyword>
<evidence type="ECO:0000256" key="3">
    <source>
        <dbReference type="ARBA" id="ARBA00022804"/>
    </source>
</evidence>
<comment type="similarity">
    <text evidence="7">Belongs to the Leviviricetes maturation protein family.</text>
</comment>
<evidence type="ECO:0000256" key="2">
    <source>
        <dbReference type="ARBA" id="ARBA00022581"/>
    </source>
</evidence>
<sequence>MTHLSPFKPGNRRTMMVMQSRFRFIPANRYSYDSDAIPDTWNTLISGDSLDALVGIVSVSGGKDRFHPHAQQLTHMYGQLQCQGSVISTRGHHVARNIGSLPYPVTSPVPSGDRDSAYNRAVSNLYEQIRGDLDLAVDIAEGHQTIDMLRSTGKALGLSDLNPKVRGPMARVFNALKSGAELVRSIKHMRSKEAANAWLQWTYGWKPAAQSLYGVVQQATSVDKPFHMIRATGRYKNSKHIQVYAFHGHIPTNQRGDISQMCMIQAEFAMSNSAAESLANYTSLNPLAIAWELVPYSFVVDWAIDIGGYLRAAESAFLYGNSFVRGFVTEGSKLDQLSWTTGSYTDSLTQSTDVMNFSGTFTTTTKRRQVLSENPFPRPPSLNLSLGGNRLISAASLLRQKL</sequence>
<evidence type="ECO:0000256" key="5">
    <source>
        <dbReference type="ARBA" id="ARBA00023104"/>
    </source>
</evidence>
<organism evidence="8">
    <name type="scientific">Leviviridae sp</name>
    <dbReference type="NCBI Taxonomy" id="2027243"/>
    <lineage>
        <taxon>Viruses</taxon>
        <taxon>Riboviria</taxon>
        <taxon>Orthornavirae</taxon>
        <taxon>Lenarviricota</taxon>
        <taxon>Leviviricetes</taxon>
        <taxon>Norzivirales</taxon>
        <taxon>Fiersviridae</taxon>
    </lineage>
</organism>
<dbReference type="GO" id="GO:0044423">
    <property type="term" value="C:virion component"/>
    <property type="evidence" value="ECO:0007669"/>
    <property type="project" value="UniProtKB-KW"/>
</dbReference>
<gene>
    <name evidence="8" type="ORF">H1Bulk30308_000003</name>
</gene>